<organism evidence="2 3">
    <name type="scientific">Blepharisma stoltei</name>
    <dbReference type="NCBI Taxonomy" id="1481888"/>
    <lineage>
        <taxon>Eukaryota</taxon>
        <taxon>Sar</taxon>
        <taxon>Alveolata</taxon>
        <taxon>Ciliophora</taxon>
        <taxon>Postciliodesmatophora</taxon>
        <taxon>Heterotrichea</taxon>
        <taxon>Heterotrichida</taxon>
        <taxon>Blepharismidae</taxon>
        <taxon>Blepharisma</taxon>
    </lineage>
</organism>
<evidence type="ECO:0000259" key="1">
    <source>
        <dbReference type="PROSITE" id="PS50235"/>
    </source>
</evidence>
<comment type="caution">
    <text evidence="2">The sequence shown here is derived from an EMBL/GenBank/DDBJ whole genome shotgun (WGS) entry which is preliminary data.</text>
</comment>
<sequence length="364" mass="43179">MQQEREQRRSQNCCNKFLLCLAYLISRLRICCRWTCYWVKRYCRGICDFILCLIFCRVKKQKDSDSDGQIENPNYFRGEKSLNYFHKDESVNNFSKKANYPRKLGIPNYGNICYLNSVLQVLASTPEFSNCLSQDSEISGTLLKIVTMINNRSETNFKPDIDRFLKIIYQEDPKVFSIQFVLGKQNDSKEIFAIIIDECAEINKNLKDLFFIRQDKTFICERNHQEKIVEENPFLVVLRNFDKGISSFIDSLERTIYFRDSNKIYCNTCAELKDTSITTEYNFPKILVFYFAGDTPKKRRIEDFESIKGKNYELYGMICFYPSYRHYVAFTLDSGIWRKYNDESVSEKGPDYNYAYMAFYRLLK</sequence>
<dbReference type="Pfam" id="PF00443">
    <property type="entry name" value="UCH"/>
    <property type="match status" value="1"/>
</dbReference>
<dbReference type="InterPro" id="IPR050164">
    <property type="entry name" value="Peptidase_C19"/>
</dbReference>
<dbReference type="GO" id="GO:0016579">
    <property type="term" value="P:protein deubiquitination"/>
    <property type="evidence" value="ECO:0007669"/>
    <property type="project" value="InterPro"/>
</dbReference>
<dbReference type="InterPro" id="IPR001394">
    <property type="entry name" value="Peptidase_C19_UCH"/>
</dbReference>
<dbReference type="GO" id="GO:0005829">
    <property type="term" value="C:cytosol"/>
    <property type="evidence" value="ECO:0007669"/>
    <property type="project" value="TreeGrafter"/>
</dbReference>
<dbReference type="PROSITE" id="PS00972">
    <property type="entry name" value="USP_1"/>
    <property type="match status" value="1"/>
</dbReference>
<dbReference type="Proteomes" id="UP001162131">
    <property type="component" value="Unassembled WGS sequence"/>
</dbReference>
<dbReference type="SUPFAM" id="SSF54001">
    <property type="entry name" value="Cysteine proteinases"/>
    <property type="match status" value="1"/>
</dbReference>
<dbReference type="PANTHER" id="PTHR24006:SF827">
    <property type="entry name" value="UBIQUITIN CARBOXYL-TERMINAL HYDROLASE 34"/>
    <property type="match status" value="1"/>
</dbReference>
<dbReference type="AlphaFoldDB" id="A0AAU9IG28"/>
<evidence type="ECO:0000313" key="2">
    <source>
        <dbReference type="EMBL" id="CAG9313067.1"/>
    </source>
</evidence>
<dbReference type="PANTHER" id="PTHR24006">
    <property type="entry name" value="UBIQUITIN CARBOXYL-TERMINAL HYDROLASE"/>
    <property type="match status" value="1"/>
</dbReference>
<dbReference type="InterPro" id="IPR018200">
    <property type="entry name" value="USP_CS"/>
</dbReference>
<dbReference type="Gene3D" id="3.90.70.10">
    <property type="entry name" value="Cysteine proteinases"/>
    <property type="match status" value="1"/>
</dbReference>
<keyword evidence="3" id="KW-1185">Reference proteome</keyword>
<evidence type="ECO:0000313" key="3">
    <source>
        <dbReference type="Proteomes" id="UP001162131"/>
    </source>
</evidence>
<proteinExistence type="predicted"/>
<accession>A0AAU9IG28</accession>
<dbReference type="PROSITE" id="PS50235">
    <property type="entry name" value="USP_3"/>
    <property type="match status" value="1"/>
</dbReference>
<dbReference type="GO" id="GO:0004843">
    <property type="term" value="F:cysteine-type deubiquitinase activity"/>
    <property type="evidence" value="ECO:0007669"/>
    <property type="project" value="InterPro"/>
</dbReference>
<dbReference type="InterPro" id="IPR028889">
    <property type="entry name" value="USP"/>
</dbReference>
<feature type="domain" description="USP" evidence="1">
    <location>
        <begin position="104"/>
        <end position="363"/>
    </location>
</feature>
<protein>
    <recommendedName>
        <fullName evidence="1">USP domain-containing protein</fullName>
    </recommendedName>
</protein>
<dbReference type="EMBL" id="CAJZBQ010000009">
    <property type="protein sequence ID" value="CAG9313067.1"/>
    <property type="molecule type" value="Genomic_DNA"/>
</dbReference>
<dbReference type="GO" id="GO:0005634">
    <property type="term" value="C:nucleus"/>
    <property type="evidence" value="ECO:0007669"/>
    <property type="project" value="TreeGrafter"/>
</dbReference>
<reference evidence="2" key="1">
    <citation type="submission" date="2021-09" db="EMBL/GenBank/DDBJ databases">
        <authorList>
            <consortium name="AG Swart"/>
            <person name="Singh M."/>
            <person name="Singh A."/>
            <person name="Seah K."/>
            <person name="Emmerich C."/>
        </authorList>
    </citation>
    <scope>NUCLEOTIDE SEQUENCE</scope>
    <source>
        <strain evidence="2">ATCC30299</strain>
    </source>
</reference>
<gene>
    <name evidence="2" type="ORF">BSTOLATCC_MIC7852</name>
</gene>
<name>A0AAU9IG28_9CILI</name>
<dbReference type="InterPro" id="IPR038765">
    <property type="entry name" value="Papain-like_cys_pep_sf"/>
</dbReference>